<dbReference type="EMBL" id="JAGSPC010000001">
    <property type="protein sequence ID" value="MBV7259168.1"/>
    <property type="molecule type" value="Genomic_DNA"/>
</dbReference>
<dbReference type="InterPro" id="IPR052748">
    <property type="entry name" value="ISR_Activator"/>
</dbReference>
<evidence type="ECO:0000313" key="4">
    <source>
        <dbReference type="Proteomes" id="UP001138681"/>
    </source>
</evidence>
<reference evidence="3" key="1">
    <citation type="submission" date="2021-04" db="EMBL/GenBank/DDBJ databases">
        <authorList>
            <person name="Pira H."/>
            <person name="Risdian C."/>
            <person name="Wink J."/>
        </authorList>
    </citation>
    <scope>NUCLEOTIDE SEQUENCE</scope>
    <source>
        <strain evidence="3">WH158</strain>
    </source>
</reference>
<proteinExistence type="predicted"/>
<evidence type="ECO:0000256" key="1">
    <source>
        <dbReference type="SAM" id="SignalP"/>
    </source>
</evidence>
<organism evidence="3 4">
    <name type="scientific">Erythrobacter crassostreae</name>
    <dbReference type="NCBI Taxonomy" id="2828328"/>
    <lineage>
        <taxon>Bacteria</taxon>
        <taxon>Pseudomonadati</taxon>
        <taxon>Pseudomonadota</taxon>
        <taxon>Alphaproteobacteria</taxon>
        <taxon>Sphingomonadales</taxon>
        <taxon>Erythrobacteraceae</taxon>
        <taxon>Erythrobacter/Porphyrobacter group</taxon>
        <taxon>Erythrobacter</taxon>
    </lineage>
</organism>
<comment type="caution">
    <text evidence="3">The sequence shown here is derived from an EMBL/GenBank/DDBJ whole genome shotgun (WGS) entry which is preliminary data.</text>
</comment>
<keyword evidence="4" id="KW-1185">Reference proteome</keyword>
<name>A0A9X1F467_9SPHN</name>
<dbReference type="Pfam" id="PF05036">
    <property type="entry name" value="SPOR"/>
    <property type="match status" value="1"/>
</dbReference>
<feature type="chain" id="PRO_5040993926" evidence="1">
    <location>
        <begin position="33"/>
        <end position="341"/>
    </location>
</feature>
<dbReference type="PANTHER" id="PTHR45011:SF1">
    <property type="entry name" value="DAP3-BINDING CELL DEATH ENHANCER 1"/>
    <property type="match status" value="1"/>
</dbReference>
<dbReference type="RefSeq" id="WP_218404403.1">
    <property type="nucleotide sequence ID" value="NZ_JAGSPC010000001.1"/>
</dbReference>
<dbReference type="PROSITE" id="PS51724">
    <property type="entry name" value="SPOR"/>
    <property type="match status" value="1"/>
</dbReference>
<dbReference type="Pfam" id="PF08238">
    <property type="entry name" value="Sel1"/>
    <property type="match status" value="2"/>
</dbReference>
<evidence type="ECO:0000313" key="3">
    <source>
        <dbReference type="EMBL" id="MBV7259168.1"/>
    </source>
</evidence>
<feature type="domain" description="SPOR" evidence="2">
    <location>
        <begin position="263"/>
        <end position="341"/>
    </location>
</feature>
<dbReference type="InterPro" id="IPR007730">
    <property type="entry name" value="SPOR-like_dom"/>
</dbReference>
<evidence type="ECO:0000259" key="2">
    <source>
        <dbReference type="PROSITE" id="PS51724"/>
    </source>
</evidence>
<sequence>MAKRITNSNSLIRRAALIGAAGLAMIAGPALADVKAGVDAWSAGDFNRAVAEWQAPAQSGDADAMFNLAQAYRLGRGVTADVSRAKELYAEAAERGHVKAADNYGLLLFQQGQQRDAMPLIKSAAERGDPRAQYVLGLAHFNADYAEKDWVRAYALLTLAQSSGLPQASKALGQMDQYVPSEDRQKAQLVAREIEIEAGKRLSADLAAVDLATRSPAPAPALAPAPAAAPQVAPQPTRVAAVTYQRPAVQPSAPAPNPTPSRPSAGGKWKVQLGAFGVSGNADRLWNKLSGNPALSGTRKVLVPGGKVTRLQAVGFATRGEASAACASLQRQGQGCIVAKP</sequence>
<dbReference type="SMART" id="SM00671">
    <property type="entry name" value="SEL1"/>
    <property type="match status" value="2"/>
</dbReference>
<dbReference type="Proteomes" id="UP001138681">
    <property type="component" value="Unassembled WGS sequence"/>
</dbReference>
<dbReference type="AlphaFoldDB" id="A0A9X1F467"/>
<gene>
    <name evidence="3" type="ORF">KCG46_06225</name>
</gene>
<keyword evidence="1" id="KW-0732">Signal</keyword>
<accession>A0A9X1F467</accession>
<feature type="signal peptide" evidence="1">
    <location>
        <begin position="1"/>
        <end position="32"/>
    </location>
</feature>
<dbReference type="InterPro" id="IPR006597">
    <property type="entry name" value="Sel1-like"/>
</dbReference>
<dbReference type="PANTHER" id="PTHR45011">
    <property type="entry name" value="DAP3-BINDING CELL DEATH ENHANCER 1"/>
    <property type="match status" value="1"/>
</dbReference>
<protein>
    <submittedName>
        <fullName evidence="3">SPOR domain-containing protein</fullName>
    </submittedName>
</protein>
<dbReference type="GO" id="GO:0042834">
    <property type="term" value="F:peptidoglycan binding"/>
    <property type="evidence" value="ECO:0007669"/>
    <property type="project" value="InterPro"/>
</dbReference>